<dbReference type="EMBL" id="JAJA02000001">
    <property type="protein sequence ID" value="KWS04276.1"/>
    <property type="molecule type" value="Genomic_DNA"/>
</dbReference>
<sequence>MTNTNEAAATWRRIIVGEQKSWVLFAHGTCVILMAPEGDLATQARDILREYGPVHVGSPAADFSVIDLDPLPGWIVSCHHPDVLTYVEDDGEIEASEIVIGLTGRGQRDLDGRELSVVHIEDKRA</sequence>
<gene>
    <name evidence="1" type="ORF">AZ78_1825</name>
</gene>
<protein>
    <submittedName>
        <fullName evidence="1">Dehydrogenase with different specificities</fullName>
    </submittedName>
</protein>
<comment type="caution">
    <text evidence="1">The sequence shown here is derived from an EMBL/GenBank/DDBJ whole genome shotgun (WGS) entry which is preliminary data.</text>
</comment>
<keyword evidence="2" id="KW-1185">Reference proteome</keyword>
<dbReference type="Proteomes" id="UP000023435">
    <property type="component" value="Unassembled WGS sequence"/>
</dbReference>
<organism evidence="1 2">
    <name type="scientific">Lysobacter capsici AZ78</name>
    <dbReference type="NCBI Taxonomy" id="1444315"/>
    <lineage>
        <taxon>Bacteria</taxon>
        <taxon>Pseudomonadati</taxon>
        <taxon>Pseudomonadota</taxon>
        <taxon>Gammaproteobacteria</taxon>
        <taxon>Lysobacterales</taxon>
        <taxon>Lysobacteraceae</taxon>
        <taxon>Lysobacter</taxon>
    </lineage>
</organism>
<proteinExistence type="predicted"/>
<name>A0A108U821_9GAMM</name>
<reference evidence="1 2" key="1">
    <citation type="journal article" date="2014" name="Genome Announc.">
        <title>Draft Genome Sequence of Lysobacter capsici AZ78, a Bacterium Antagonistic to Plant-Pathogenic Oomycetes.</title>
        <authorList>
            <person name="Puopolo G."/>
            <person name="Sonego P."/>
            <person name="Engelen K."/>
            <person name="Pertot I."/>
        </authorList>
    </citation>
    <scope>NUCLEOTIDE SEQUENCE [LARGE SCALE GENOMIC DNA]</scope>
    <source>
        <strain evidence="1 2">AZ78</strain>
    </source>
</reference>
<dbReference type="AlphaFoldDB" id="A0A108U821"/>
<evidence type="ECO:0000313" key="2">
    <source>
        <dbReference type="Proteomes" id="UP000023435"/>
    </source>
</evidence>
<dbReference type="RefSeq" id="WP_036114924.1">
    <property type="nucleotide sequence ID" value="NZ_JAJA02000001.1"/>
</dbReference>
<dbReference type="OrthoDB" id="1447403at2"/>
<evidence type="ECO:0000313" key="1">
    <source>
        <dbReference type="EMBL" id="KWS04276.1"/>
    </source>
</evidence>
<accession>A0A108U821</accession>